<sequence length="142" mass="16870">MSVQIQVALCKDCNGHLSSAPLNKKDVHHPEITDHFFYYGEPYFTLDKNAFAKFKYYENTEIITVDLHKHQSQDHQYCKCIKRKAVSRKKYKHNASKKQKEAVFVEKNDIDNDIYFKDLYYTYNNFHGINSNTYGSSNMKFY</sequence>
<organism evidence="1 2">
    <name type="scientific">Chryseobacterium taeanense</name>
    <dbReference type="NCBI Taxonomy" id="311334"/>
    <lineage>
        <taxon>Bacteria</taxon>
        <taxon>Pseudomonadati</taxon>
        <taxon>Bacteroidota</taxon>
        <taxon>Flavobacteriia</taxon>
        <taxon>Flavobacteriales</taxon>
        <taxon>Weeksellaceae</taxon>
        <taxon>Chryseobacterium group</taxon>
        <taxon>Chryseobacterium</taxon>
    </lineage>
</organism>
<dbReference type="EMBL" id="FNDW01000002">
    <property type="protein sequence ID" value="SDH80084.1"/>
    <property type="molecule type" value="Genomic_DNA"/>
</dbReference>
<evidence type="ECO:0000313" key="1">
    <source>
        <dbReference type="EMBL" id="SDH80084.1"/>
    </source>
</evidence>
<keyword evidence="2" id="KW-1185">Reference proteome</keyword>
<accession>A0A1G8FD38</accession>
<gene>
    <name evidence="1" type="ORF">SAMN05421846_10298</name>
</gene>
<protein>
    <submittedName>
        <fullName evidence="1">Uncharacterized protein</fullName>
    </submittedName>
</protein>
<proteinExistence type="predicted"/>
<name>A0A1G8FD38_9FLAO</name>
<reference evidence="2" key="1">
    <citation type="submission" date="2016-10" db="EMBL/GenBank/DDBJ databases">
        <authorList>
            <person name="Varghese N."/>
            <person name="Submissions S."/>
        </authorList>
    </citation>
    <scope>NUCLEOTIDE SEQUENCE [LARGE SCALE GENOMIC DNA]</scope>
    <source>
        <strain evidence="2">DSM 17071</strain>
    </source>
</reference>
<dbReference type="Proteomes" id="UP000198869">
    <property type="component" value="Unassembled WGS sequence"/>
</dbReference>
<dbReference type="RefSeq" id="WP_139164582.1">
    <property type="nucleotide sequence ID" value="NZ_FNDW01000002.1"/>
</dbReference>
<evidence type="ECO:0000313" key="2">
    <source>
        <dbReference type="Proteomes" id="UP000198869"/>
    </source>
</evidence>
<dbReference type="OrthoDB" id="1256335at2"/>
<dbReference type="AlphaFoldDB" id="A0A1G8FD38"/>